<organism evidence="1 2">
    <name type="scientific">Rhododendron molle</name>
    <name type="common">Chinese azalea</name>
    <name type="synonym">Azalea mollis</name>
    <dbReference type="NCBI Taxonomy" id="49168"/>
    <lineage>
        <taxon>Eukaryota</taxon>
        <taxon>Viridiplantae</taxon>
        <taxon>Streptophyta</taxon>
        <taxon>Embryophyta</taxon>
        <taxon>Tracheophyta</taxon>
        <taxon>Spermatophyta</taxon>
        <taxon>Magnoliopsida</taxon>
        <taxon>eudicotyledons</taxon>
        <taxon>Gunneridae</taxon>
        <taxon>Pentapetalae</taxon>
        <taxon>asterids</taxon>
        <taxon>Ericales</taxon>
        <taxon>Ericaceae</taxon>
        <taxon>Ericoideae</taxon>
        <taxon>Rhodoreae</taxon>
        <taxon>Rhododendron</taxon>
    </lineage>
</organism>
<dbReference type="EMBL" id="CM046395">
    <property type="protein sequence ID" value="KAI8543235.1"/>
    <property type="molecule type" value="Genomic_DNA"/>
</dbReference>
<dbReference type="Proteomes" id="UP001062846">
    <property type="component" value="Chromosome 8"/>
</dbReference>
<protein>
    <submittedName>
        <fullName evidence="1">Uncharacterized protein</fullName>
    </submittedName>
</protein>
<keyword evidence="2" id="KW-1185">Reference proteome</keyword>
<evidence type="ECO:0000313" key="1">
    <source>
        <dbReference type="EMBL" id="KAI8543235.1"/>
    </source>
</evidence>
<evidence type="ECO:0000313" key="2">
    <source>
        <dbReference type="Proteomes" id="UP001062846"/>
    </source>
</evidence>
<proteinExistence type="predicted"/>
<accession>A0ACC0MQM5</accession>
<sequence>MASLSVPCPKTAASLFVSSPHPIPKQHQHRSVSYQSSSPALLTGSSLKFQGSRHNKSNASKVFAQLNEVAVMESSNSAPIPETELELAMESAALLTVPDASSISVFMTQVADLVRLVDSRDIVELQLKQLDCELIIRKKEALEQNTATAPVVMMQPHYPQAMAPYHPPQHSAPTSASPSPSPAALLPAPPAPAKPKSSHPPFKCPMAGTFYRSPAPGAPPFVKVGDTVQKGQVLCIVEAMKLMNEIEADRSGTIVEIIAIDGKPVSVDTPLFSIEP</sequence>
<comment type="caution">
    <text evidence="1">The sequence shown here is derived from an EMBL/GenBank/DDBJ whole genome shotgun (WGS) entry which is preliminary data.</text>
</comment>
<name>A0ACC0MQM5_RHOML</name>
<reference evidence="1" key="1">
    <citation type="submission" date="2022-02" db="EMBL/GenBank/DDBJ databases">
        <title>Plant Genome Project.</title>
        <authorList>
            <person name="Zhang R.-G."/>
        </authorList>
    </citation>
    <scope>NUCLEOTIDE SEQUENCE</scope>
    <source>
        <strain evidence="1">AT1</strain>
    </source>
</reference>
<gene>
    <name evidence="1" type="ORF">RHMOL_Rhmol08G0201600</name>
</gene>